<proteinExistence type="predicted"/>
<dbReference type="Gramene" id="MELO3C029967.2.1">
    <property type="protein sequence ID" value="MELO3C029967.2.1"/>
    <property type="gene ID" value="MELO3C029967.2"/>
</dbReference>
<sequence>MVLEPSEVGLAIRGRHWSFDVSGANKKKIQV</sequence>
<evidence type="ECO:0000313" key="1">
    <source>
        <dbReference type="EnsemblPlants" id="MELO3C029967.2.1"/>
    </source>
</evidence>
<dbReference type="AlphaFoldDB" id="A0A9I9E7Q4"/>
<name>A0A9I9E7Q4_CUCME</name>
<accession>A0A9I9E7Q4</accession>
<organism evidence="1">
    <name type="scientific">Cucumis melo</name>
    <name type="common">Muskmelon</name>
    <dbReference type="NCBI Taxonomy" id="3656"/>
    <lineage>
        <taxon>Eukaryota</taxon>
        <taxon>Viridiplantae</taxon>
        <taxon>Streptophyta</taxon>
        <taxon>Embryophyta</taxon>
        <taxon>Tracheophyta</taxon>
        <taxon>Spermatophyta</taxon>
        <taxon>Magnoliopsida</taxon>
        <taxon>eudicotyledons</taxon>
        <taxon>Gunneridae</taxon>
        <taxon>Pentapetalae</taxon>
        <taxon>rosids</taxon>
        <taxon>fabids</taxon>
        <taxon>Cucurbitales</taxon>
        <taxon>Cucurbitaceae</taxon>
        <taxon>Benincaseae</taxon>
        <taxon>Cucumis</taxon>
    </lineage>
</organism>
<dbReference type="EnsemblPlants" id="MELO3C029967.2.1">
    <property type="protein sequence ID" value="MELO3C029967.2.1"/>
    <property type="gene ID" value="MELO3C029967.2"/>
</dbReference>
<reference evidence="1" key="1">
    <citation type="submission" date="2023-03" db="UniProtKB">
        <authorList>
            <consortium name="EnsemblPlants"/>
        </authorList>
    </citation>
    <scope>IDENTIFICATION</scope>
</reference>
<protein>
    <submittedName>
        <fullName evidence="1">Uncharacterized protein</fullName>
    </submittedName>
</protein>